<dbReference type="EMBL" id="JAQGDS010000011">
    <property type="protein sequence ID" value="KAJ6257390.1"/>
    <property type="molecule type" value="Genomic_DNA"/>
</dbReference>
<evidence type="ECO:0000313" key="10">
    <source>
        <dbReference type="EMBL" id="KAJ6257390.1"/>
    </source>
</evidence>
<keyword evidence="8" id="KW-0391">Immunity</keyword>
<dbReference type="InterPro" id="IPR027417">
    <property type="entry name" value="P-loop_NTPase"/>
</dbReference>
<reference evidence="10" key="1">
    <citation type="submission" date="2023-01" db="EMBL/GenBank/DDBJ databases">
        <title>The chitinases involved in constricting ring structure development in the nematode-trapping fungus Drechslerella dactyloides.</title>
        <authorList>
            <person name="Wang R."/>
            <person name="Zhang L."/>
            <person name="Tang P."/>
            <person name="Li S."/>
            <person name="Liang L."/>
        </authorList>
    </citation>
    <scope>NUCLEOTIDE SEQUENCE</scope>
    <source>
        <strain evidence="10">YMF1.00031</strain>
    </source>
</reference>
<keyword evidence="6" id="KW-0547">Nucleotide-binding</keyword>
<dbReference type="CDD" id="cd17936">
    <property type="entry name" value="EEXXEc_NFX1"/>
    <property type="match status" value="1"/>
</dbReference>
<organism evidence="10 11">
    <name type="scientific">Drechslerella dactyloides</name>
    <name type="common">Nematode-trapping fungus</name>
    <name type="synonym">Arthrobotrys dactyloides</name>
    <dbReference type="NCBI Taxonomy" id="74499"/>
    <lineage>
        <taxon>Eukaryota</taxon>
        <taxon>Fungi</taxon>
        <taxon>Dikarya</taxon>
        <taxon>Ascomycota</taxon>
        <taxon>Pezizomycotina</taxon>
        <taxon>Orbiliomycetes</taxon>
        <taxon>Orbiliales</taxon>
        <taxon>Orbiliaceae</taxon>
        <taxon>Drechslerella</taxon>
    </lineage>
</organism>
<keyword evidence="11" id="KW-1185">Reference proteome</keyword>
<keyword evidence="6" id="KW-0378">Hydrolase</keyword>
<dbReference type="InterPro" id="IPR047187">
    <property type="entry name" value="SF1_C_Upf1"/>
</dbReference>
<dbReference type="GO" id="GO:0031380">
    <property type="term" value="C:nuclear RNA-directed RNA polymerase complex"/>
    <property type="evidence" value="ECO:0007669"/>
    <property type="project" value="TreeGrafter"/>
</dbReference>
<name>A0AAD6IRR2_DREDA</name>
<dbReference type="PANTHER" id="PTHR10887:SF445">
    <property type="entry name" value="NFX1-TYPE ZINC FINGER-CONTAINING PROTEIN 1"/>
    <property type="match status" value="1"/>
</dbReference>
<evidence type="ECO:0000313" key="11">
    <source>
        <dbReference type="Proteomes" id="UP001221413"/>
    </source>
</evidence>
<dbReference type="PROSITE" id="PS51981">
    <property type="entry name" value="ZF_RZ"/>
    <property type="match status" value="1"/>
</dbReference>
<feature type="domain" description="RZ-type" evidence="9">
    <location>
        <begin position="1823"/>
        <end position="1901"/>
    </location>
</feature>
<evidence type="ECO:0000256" key="6">
    <source>
        <dbReference type="ARBA" id="ARBA00022806"/>
    </source>
</evidence>
<dbReference type="GO" id="GO:0008270">
    <property type="term" value="F:zinc ion binding"/>
    <property type="evidence" value="ECO:0007669"/>
    <property type="project" value="UniProtKB-KW"/>
</dbReference>
<dbReference type="GO" id="GO:0004386">
    <property type="term" value="F:helicase activity"/>
    <property type="evidence" value="ECO:0007669"/>
    <property type="project" value="InterPro"/>
</dbReference>
<dbReference type="InterPro" id="IPR046439">
    <property type="entry name" value="ZF_RZ_dom"/>
</dbReference>
<accession>A0AAD6IRR2</accession>
<dbReference type="Gene3D" id="3.40.50.300">
    <property type="entry name" value="P-loop containing nucleotide triphosphate hydrolases"/>
    <property type="match status" value="2"/>
</dbReference>
<dbReference type="CDD" id="cd06008">
    <property type="entry name" value="NF-X1-zinc-finger"/>
    <property type="match status" value="1"/>
</dbReference>
<dbReference type="InterPro" id="IPR041677">
    <property type="entry name" value="DNA2/NAM7_AAA_11"/>
</dbReference>
<dbReference type="CDD" id="cd18808">
    <property type="entry name" value="SF1_C_Upf1"/>
    <property type="match status" value="1"/>
</dbReference>
<keyword evidence="7" id="KW-0862">Zinc</keyword>
<dbReference type="GO" id="GO:0005737">
    <property type="term" value="C:cytoplasm"/>
    <property type="evidence" value="ECO:0007669"/>
    <property type="project" value="UniProtKB-SubCell"/>
</dbReference>
<keyword evidence="3" id="KW-0479">Metal-binding</keyword>
<evidence type="ECO:0000256" key="1">
    <source>
        <dbReference type="ARBA" id="ARBA00004496"/>
    </source>
</evidence>
<dbReference type="Pfam" id="PF13087">
    <property type="entry name" value="AAA_12"/>
    <property type="match status" value="1"/>
</dbReference>
<evidence type="ECO:0000256" key="4">
    <source>
        <dbReference type="ARBA" id="ARBA00022737"/>
    </source>
</evidence>
<keyword evidence="5" id="KW-0863">Zinc-finger</keyword>
<dbReference type="SMART" id="SM00438">
    <property type="entry name" value="ZnF_NFX"/>
    <property type="match status" value="6"/>
</dbReference>
<sequence>MGIRGLYSATQMKTFLEGALKFIQDKNVENLQQVIKDLADGGNLEHIRQLLEADLPYDGAGNNLTFTTHAVLFLRIITDSEFQGSIVVEKYAGTIYNVIYGSQGARGIPFFEKLLSCSRTLINNDPERYMEVFPMVVSALRSTIQLNSNALVQDGIKGIARQALAQANEQGLLANPDMRQLHQDFKVINEQLNLGEQIPSIIPQRALGNKSGSIFTSLASWLVSGGKGVAHANLHPAVQATARLPGNLSDLGPRHDNDHASITDIRILPTAEEIRSVESEYLPRIGGGSLHLDKNQRLLDNQFRLLREDSIGGLRESLRQIIENRSNLNNLVTARRRNDGVKRFSSAGIAVLIHQNVRVEEITFDANQGLKINLSFNQPIPGASARERSDWWKNEHILDFSTIVCVLNEWNEAMFFTVSDRFVTSADIRRKDGVEEDRNPKRLINTLAEDPSRAGIILSFADAVREKDIDWLYKLATSRDILKNDLVEFPKILLASFRPILQGLQKRINKTQAIPFIDWLAPDPAGDFQLEPDEIGKVVVRPPPYASKRTFSFELNPVFTDGHRRSLRLFPTKNDLDIKALMDHTTLDDGQARSLIKALSREVALIQGPPGTGKSFIGTKLVKVLLRQRSRADLSPIICVCYTNHALDQFLEHLLDDNVTSIIRLGSRSKSERLEPYLLKKLSIAAENTRLEKSDIWELKGKTRRLRDEATGYCETLTKADSEQALKSHISENYPHLVQILFHEIEDEEGFIVQRGRGNDRPFAAWRKQARPGPITGSVKSILETLQDPWNLNAAERHALLSFWKQEMVQYAMSRLATVAEEHRVESEKLSTLKKEYDRRLLQNAHIIGVTTTSLAMHADVLERIHAKVLFCEEAGEILEAHTITTLIPSIEHMILIGDHEQLRPHIANYDLSIESQKGQSYALDVSLFERLARQPYGSQALTFPIASLNTQRRMHTSIADLIRLRTYPELLDKVPDYPAIPGMKQRLFWMNHAHPDSRGDAVQLTTSYENEFERDMVLALITHLLRQGVFREKQIAVLTPYLGQMSKLRRQLSSSFDIVISTRDQEALDAEGFLTDEDEEDPKSKDARQAVVRKSALSSVVRIATIDNFQGEEADVVIISLVRSNKERQCGFLKTSNRINVLLSRAKWGMYIIGNTETASSVPMWSNVIDHMTLNGCVGNALELECERHKDLPIYVASKEDFLTSAPEGGCNMRCEWRLSCGHACVAKCHAAPIHELAPCFEPCPKSLSGCDHPCASKCGQPCAPCEVPVNNILLKCGHIAAVLKCSQVQRLDEYQCKTKVEKEVPGCKHKVKVECHRNVAARGYRCSAKCGATLPCGHVCQRQCRDCRKPKENTINEVTIDHRACLQRCERPFNTCFHSCVKTCHGDEPCGFCDQGCEVRCAHSQCSNGCKDPCPPCAEACTLGCDHQKCLMPCGVSCNILPCDQLCSKLLECGHPCPSVCGEKCPEPKYCRECASGEVLDFVIDMLMFETYRDSRDEPIIFLPCNHFYTVSTFDGVAKMRDFFEFESPESWKITKKYLNEKSEPQLPRCPKCRQAFTTSTRYNEVVKKAQLQNCIRRFTAASNDRLRALISAVDLQQDTLELSRVSFIPPDLKTADARYNDLKETVRQIKEYNKRVLEEEQPYHRVYEITAHACRTHNVHPDEYNPSVVQYRFGIEGAYQEIRAKLLGICDMDLFSARPTTDDVIRMKMYRRIAVSARNMLNSCDKLIEIAKIRNYNVIEIQARIAKAKLVMLLRRHNDELNGKDGKLPMAALERMRDETLANLNVCKATCKTTPSCAMLEKSVDEAIRLVNGGVFYSAVSDREMKEVYDAMAAQFRGTGHWYVCENGHQFTIGECGMAMQLGRCNECGAPIGGQEHEAVEGVNPDTELERRMADVTV</sequence>
<dbReference type="InterPro" id="IPR041679">
    <property type="entry name" value="DNA2/NAM7-like_C"/>
</dbReference>
<keyword evidence="6" id="KW-0347">Helicase</keyword>
<keyword evidence="4" id="KW-0677">Repeat</keyword>
<evidence type="ECO:0000256" key="7">
    <source>
        <dbReference type="ARBA" id="ARBA00022833"/>
    </source>
</evidence>
<evidence type="ECO:0000259" key="9">
    <source>
        <dbReference type="PROSITE" id="PS51981"/>
    </source>
</evidence>
<dbReference type="Proteomes" id="UP001221413">
    <property type="component" value="Unassembled WGS sequence"/>
</dbReference>
<protein>
    <recommendedName>
        <fullName evidence="9">RZ-type domain-containing protein</fullName>
    </recommendedName>
</protein>
<dbReference type="GO" id="GO:0002376">
    <property type="term" value="P:immune system process"/>
    <property type="evidence" value="ECO:0007669"/>
    <property type="project" value="UniProtKB-KW"/>
</dbReference>
<comment type="caution">
    <text evidence="10">The sequence shown here is derived from an EMBL/GenBank/DDBJ whole genome shotgun (WGS) entry which is preliminary data.</text>
</comment>
<comment type="subcellular location">
    <subcellularLocation>
        <location evidence="1">Cytoplasm</location>
    </subcellularLocation>
</comment>
<dbReference type="PANTHER" id="PTHR10887">
    <property type="entry name" value="DNA2/NAM7 HELICASE FAMILY"/>
    <property type="match status" value="1"/>
</dbReference>
<dbReference type="GO" id="GO:0031048">
    <property type="term" value="P:regulatory ncRNA-mediated heterochromatin formation"/>
    <property type="evidence" value="ECO:0007669"/>
    <property type="project" value="TreeGrafter"/>
</dbReference>
<dbReference type="SUPFAM" id="SSF52540">
    <property type="entry name" value="P-loop containing nucleoside triphosphate hydrolases"/>
    <property type="match status" value="1"/>
</dbReference>
<dbReference type="InterPro" id="IPR045055">
    <property type="entry name" value="DNA2/NAM7-like"/>
</dbReference>
<keyword evidence="6" id="KW-0067">ATP-binding</keyword>
<dbReference type="Pfam" id="PF20173">
    <property type="entry name" value="ZnF_RZ-type"/>
    <property type="match status" value="1"/>
</dbReference>
<dbReference type="Pfam" id="PF13086">
    <property type="entry name" value="AAA_11"/>
    <property type="match status" value="1"/>
</dbReference>
<proteinExistence type="predicted"/>
<dbReference type="FunFam" id="3.40.50.300:FF:001660">
    <property type="entry name" value="NF-X1 finger and helicase protein, putative"/>
    <property type="match status" value="1"/>
</dbReference>
<evidence type="ECO:0000256" key="2">
    <source>
        <dbReference type="ARBA" id="ARBA00022490"/>
    </source>
</evidence>
<keyword evidence="2" id="KW-0963">Cytoplasm</keyword>
<evidence type="ECO:0000256" key="8">
    <source>
        <dbReference type="ARBA" id="ARBA00022859"/>
    </source>
</evidence>
<evidence type="ECO:0000256" key="5">
    <source>
        <dbReference type="ARBA" id="ARBA00022771"/>
    </source>
</evidence>
<evidence type="ECO:0000256" key="3">
    <source>
        <dbReference type="ARBA" id="ARBA00022723"/>
    </source>
</evidence>
<dbReference type="InterPro" id="IPR000967">
    <property type="entry name" value="Znf_NFX1"/>
</dbReference>
<gene>
    <name evidence="10" type="ORF">Dda_8279</name>
</gene>